<evidence type="ECO:0008006" key="3">
    <source>
        <dbReference type="Google" id="ProtNLM"/>
    </source>
</evidence>
<dbReference type="Proteomes" id="UP001447008">
    <property type="component" value="Unassembled WGS sequence"/>
</dbReference>
<dbReference type="Pfam" id="PF22098">
    <property type="entry name" value="DUF6942"/>
    <property type="match status" value="1"/>
</dbReference>
<protein>
    <recommendedName>
        <fullName evidence="3">DegT/DnrJ/EryC1/StrS aminotransferase</fullName>
    </recommendedName>
</protein>
<dbReference type="EMBL" id="JBCGCU010000019">
    <property type="protein sequence ID" value="MEM0516470.1"/>
    <property type="molecule type" value="Genomic_DNA"/>
</dbReference>
<reference evidence="1 2" key="1">
    <citation type="submission" date="2024-03" db="EMBL/GenBank/DDBJ databases">
        <title>Pseudoalteromonas qingdaonensis sp. nov., isolated from the intestines of marine benthic organisms.</title>
        <authorList>
            <person name="Lin X."/>
            <person name="Fang S."/>
            <person name="Hu X."/>
        </authorList>
    </citation>
    <scope>NUCLEOTIDE SEQUENCE [LARGE SCALE GENOMIC DNA]</scope>
    <source>
        <strain evidence="1 2">YIC-827</strain>
    </source>
</reference>
<name>A0ABU9N2H9_9GAMM</name>
<organism evidence="1 2">
    <name type="scientific">Pseudoalteromonas qingdaonensis</name>
    <dbReference type="NCBI Taxonomy" id="3131913"/>
    <lineage>
        <taxon>Bacteria</taxon>
        <taxon>Pseudomonadati</taxon>
        <taxon>Pseudomonadota</taxon>
        <taxon>Gammaproteobacteria</taxon>
        <taxon>Alteromonadales</taxon>
        <taxon>Pseudoalteromonadaceae</taxon>
        <taxon>Pseudoalteromonas</taxon>
    </lineage>
</organism>
<proteinExistence type="predicted"/>
<keyword evidence="2" id="KW-1185">Reference proteome</keyword>
<evidence type="ECO:0000313" key="1">
    <source>
        <dbReference type="EMBL" id="MEM0516470.1"/>
    </source>
</evidence>
<gene>
    <name evidence="1" type="ORF">WCN91_13770</name>
</gene>
<dbReference type="RefSeq" id="WP_342679957.1">
    <property type="nucleotide sequence ID" value="NZ_JBCGCU010000019.1"/>
</dbReference>
<comment type="caution">
    <text evidence="1">The sequence shown here is derived from an EMBL/GenBank/DDBJ whole genome shotgun (WGS) entry which is preliminary data.</text>
</comment>
<evidence type="ECO:0000313" key="2">
    <source>
        <dbReference type="Proteomes" id="UP001447008"/>
    </source>
</evidence>
<accession>A0ABU9N2H9</accession>
<dbReference type="InterPro" id="IPR054222">
    <property type="entry name" value="DUF6942"/>
</dbReference>
<sequence>MPQAIGFGATDAAIRVYVKNRPPLVEFQQLDTLLALDKEAIEKINSEAGNGWRKVFNVYAKWLFALHGKQGMLGEFESWQQLRDQLLLRKNSNTALLFSVPEFNSPALHVIAGRTYAQELAAQPSLGINLIWLDREFAVDQANRVLVCPYFDYRQLSNVKIDKLCQLIRELFPNYI</sequence>